<dbReference type="Proteomes" id="UP001056291">
    <property type="component" value="Chromosome"/>
</dbReference>
<evidence type="ECO:0000313" key="1">
    <source>
        <dbReference type="EMBL" id="USG60923.1"/>
    </source>
</evidence>
<name>A0ABY4W480_9PROT</name>
<evidence type="ECO:0008006" key="3">
    <source>
        <dbReference type="Google" id="ProtNLM"/>
    </source>
</evidence>
<dbReference type="InterPro" id="IPR009045">
    <property type="entry name" value="Zn_M74/Hedgehog-like"/>
</dbReference>
<dbReference type="RefSeq" id="WP_251933858.1">
    <property type="nucleotide sequence ID" value="NZ_CP098747.1"/>
</dbReference>
<reference evidence="1" key="1">
    <citation type="submission" date="2022-06" db="EMBL/GenBank/DDBJ databases">
        <title>Sneathiella actinostolidae sp. nov., isolated from a sea anemonein the Western Pacific Ocean.</title>
        <authorList>
            <person name="Wei M.J."/>
        </authorList>
    </citation>
    <scope>NUCLEOTIDE SEQUENCE</scope>
    <source>
        <strain evidence="1">PHK-P5</strain>
    </source>
</reference>
<sequence>MKSPKSMTGLENLGRVRLSKSFFMRDFLHSEIGSFYRIPNIPDDPDLAIKAGEQLATQLLEPLQDAFGPVRIRGAYRCAKLNAFGNKNDLNCAHNRRAGSRHVWDRLDKNGHYGAMACIVIPWFADRYAKGEDWRSLAWWIHDHLPYGSLYFHPKMSAFNIGWHEKPQRRIDSYIKPRGCLTKPGMANHAGNHEEWYRTLLAR</sequence>
<evidence type="ECO:0000313" key="2">
    <source>
        <dbReference type="Proteomes" id="UP001056291"/>
    </source>
</evidence>
<organism evidence="1 2">
    <name type="scientific">Sneathiella marina</name>
    <dbReference type="NCBI Taxonomy" id="2950108"/>
    <lineage>
        <taxon>Bacteria</taxon>
        <taxon>Pseudomonadati</taxon>
        <taxon>Pseudomonadota</taxon>
        <taxon>Alphaproteobacteria</taxon>
        <taxon>Sneathiellales</taxon>
        <taxon>Sneathiellaceae</taxon>
        <taxon>Sneathiella</taxon>
    </lineage>
</organism>
<dbReference type="EMBL" id="CP098747">
    <property type="protein sequence ID" value="USG60923.1"/>
    <property type="molecule type" value="Genomic_DNA"/>
</dbReference>
<proteinExistence type="predicted"/>
<keyword evidence="2" id="KW-1185">Reference proteome</keyword>
<gene>
    <name evidence="1" type="ORF">NBZ79_17330</name>
</gene>
<protein>
    <recommendedName>
        <fullName evidence="3">Peptidase M15</fullName>
    </recommendedName>
</protein>
<dbReference type="SUPFAM" id="SSF55166">
    <property type="entry name" value="Hedgehog/DD-peptidase"/>
    <property type="match status" value="1"/>
</dbReference>
<accession>A0ABY4W480</accession>